<gene>
    <name evidence="2" type="ORF">METZ01_LOCUS295645</name>
</gene>
<reference evidence="2" key="1">
    <citation type="submission" date="2018-05" db="EMBL/GenBank/DDBJ databases">
        <authorList>
            <person name="Lanie J.A."/>
            <person name="Ng W.-L."/>
            <person name="Kazmierczak K.M."/>
            <person name="Andrzejewski T.M."/>
            <person name="Davidsen T.M."/>
            <person name="Wayne K.J."/>
            <person name="Tettelin H."/>
            <person name="Glass J.I."/>
            <person name="Rusch D."/>
            <person name="Podicherti R."/>
            <person name="Tsui H.-C.T."/>
            <person name="Winkler M.E."/>
        </authorList>
    </citation>
    <scope>NUCLEOTIDE SEQUENCE</scope>
</reference>
<accession>A0A382M6E2</accession>
<protein>
    <submittedName>
        <fullName evidence="2">Uncharacterized protein</fullName>
    </submittedName>
</protein>
<evidence type="ECO:0000313" key="2">
    <source>
        <dbReference type="EMBL" id="SVC42791.1"/>
    </source>
</evidence>
<dbReference type="AlphaFoldDB" id="A0A382M6E2"/>
<name>A0A382M6E2_9ZZZZ</name>
<dbReference type="EMBL" id="UINC01090656">
    <property type="protein sequence ID" value="SVC42791.1"/>
    <property type="molecule type" value="Genomic_DNA"/>
</dbReference>
<feature type="region of interest" description="Disordered" evidence="1">
    <location>
        <begin position="133"/>
        <end position="153"/>
    </location>
</feature>
<sequence length="268" mass="29099">MTLEYHIGDSVSPKGHALIYFRDGANPERVGASYVVTLPISVDISKYVPPFLAGQVEQLGSGDMSSFSFPPAPEPVPSESWLRETAVSRSDDLLFGGTVDFDDITSLMAVVADISGEYAEQCEKLGIGAADPDAAWPRSNKVDDRESSGSTDTKVADVNDVMYSMMSEPDLLTELTTLMGRFQYESSGGDTAGALESETKIRSIAKHVPENRRIDLMIEAAADGRAHSAKRAQLYLDRAFAMYREDYTRVHVIEKEIKAIGGSQSSAS</sequence>
<proteinExistence type="predicted"/>
<organism evidence="2">
    <name type="scientific">marine metagenome</name>
    <dbReference type="NCBI Taxonomy" id="408172"/>
    <lineage>
        <taxon>unclassified sequences</taxon>
        <taxon>metagenomes</taxon>
        <taxon>ecological metagenomes</taxon>
    </lineage>
</organism>
<evidence type="ECO:0000256" key="1">
    <source>
        <dbReference type="SAM" id="MobiDB-lite"/>
    </source>
</evidence>